<keyword evidence="5" id="KW-0472">Membrane</keyword>
<evidence type="ECO:0000256" key="3">
    <source>
        <dbReference type="ARBA" id="ARBA00022807"/>
    </source>
</evidence>
<dbReference type="SUPFAM" id="SSF63817">
    <property type="entry name" value="Sortase"/>
    <property type="match status" value="1"/>
</dbReference>
<dbReference type="InterPro" id="IPR023365">
    <property type="entry name" value="Sortase_dom-sf"/>
</dbReference>
<dbReference type="EMBL" id="FOHA01000020">
    <property type="protein sequence ID" value="SES03477.1"/>
    <property type="molecule type" value="Genomic_DNA"/>
</dbReference>
<dbReference type="InterPro" id="IPR042007">
    <property type="entry name" value="Sortase_A"/>
</dbReference>
<sequence length="243" mass="27035">MTKKEKKRNKPKHNGLKNTIAILCLFIGLILIFLGPIKEFIISWLGNDYAVSTVDADTIQKNLKKEGEFDFSTVKELDFETVLRARLMREGMNIIGGIAIPSVSLNLPVIKGVDNLSLAVGAGTMKEDLVMGEGNYSLASHRMNGNPRLLFSPLFELKGGETIYLTDLTNIYIYEVSSIEKVDITRIDVIDEVPGKKLVTLVTCDFESDIRLIVQGTLKEKVPMKEASKEAKAAFKLPENGWQ</sequence>
<name>A0A1H9U2U0_9LACT</name>
<dbReference type="STRING" id="142588.SAMN04488559_12021"/>
<evidence type="ECO:0000256" key="5">
    <source>
        <dbReference type="SAM" id="Phobius"/>
    </source>
</evidence>
<feature type="active site" description="Acyl-thioester intermediate" evidence="4">
    <location>
        <position position="204"/>
    </location>
</feature>
<reference evidence="6 7" key="1">
    <citation type="submission" date="2016-10" db="EMBL/GenBank/DDBJ databases">
        <authorList>
            <person name="de Groot N.N."/>
        </authorList>
    </citation>
    <scope>NUCLEOTIDE SEQUENCE [LARGE SCALE GENOMIC DNA]</scope>
    <source>
        <strain evidence="6 7">DSM 13760</strain>
    </source>
</reference>
<keyword evidence="1" id="KW-0645">Protease</keyword>
<keyword evidence="2" id="KW-0378">Hydrolase</keyword>
<dbReference type="GO" id="GO:0008234">
    <property type="term" value="F:cysteine-type peptidase activity"/>
    <property type="evidence" value="ECO:0007669"/>
    <property type="project" value="UniProtKB-KW"/>
</dbReference>
<evidence type="ECO:0000313" key="7">
    <source>
        <dbReference type="Proteomes" id="UP000198948"/>
    </source>
</evidence>
<dbReference type="InterPro" id="IPR005754">
    <property type="entry name" value="Sortase"/>
</dbReference>
<keyword evidence="5" id="KW-0812">Transmembrane</keyword>
<feature type="active site" description="Proton donor/acceptor" evidence="4">
    <location>
        <position position="141"/>
    </location>
</feature>
<keyword evidence="7" id="KW-1185">Reference proteome</keyword>
<keyword evidence="5" id="KW-1133">Transmembrane helix</keyword>
<dbReference type="RefSeq" id="WP_245706282.1">
    <property type="nucleotide sequence ID" value="NZ_FOHA01000020.1"/>
</dbReference>
<gene>
    <name evidence="6" type="ORF">SAMN04488559_12021</name>
</gene>
<dbReference type="Pfam" id="PF04203">
    <property type="entry name" value="Sortase"/>
    <property type="match status" value="1"/>
</dbReference>
<organism evidence="6 7">
    <name type="scientific">Isobaculum melis</name>
    <dbReference type="NCBI Taxonomy" id="142588"/>
    <lineage>
        <taxon>Bacteria</taxon>
        <taxon>Bacillati</taxon>
        <taxon>Bacillota</taxon>
        <taxon>Bacilli</taxon>
        <taxon>Lactobacillales</taxon>
        <taxon>Carnobacteriaceae</taxon>
        <taxon>Isobaculum</taxon>
    </lineage>
</organism>
<dbReference type="Gene3D" id="2.40.260.10">
    <property type="entry name" value="Sortase"/>
    <property type="match status" value="1"/>
</dbReference>
<proteinExistence type="predicted"/>
<dbReference type="Proteomes" id="UP000198948">
    <property type="component" value="Unassembled WGS sequence"/>
</dbReference>
<evidence type="ECO:0000256" key="1">
    <source>
        <dbReference type="ARBA" id="ARBA00022670"/>
    </source>
</evidence>
<dbReference type="AlphaFoldDB" id="A0A1H9U2U0"/>
<evidence type="ECO:0000256" key="2">
    <source>
        <dbReference type="ARBA" id="ARBA00022801"/>
    </source>
</evidence>
<evidence type="ECO:0000313" key="6">
    <source>
        <dbReference type="EMBL" id="SES03477.1"/>
    </source>
</evidence>
<dbReference type="CDD" id="cd06165">
    <property type="entry name" value="Sortase_A"/>
    <property type="match status" value="1"/>
</dbReference>
<dbReference type="NCBIfam" id="TIGR01076">
    <property type="entry name" value="sortase_fam"/>
    <property type="match status" value="1"/>
</dbReference>
<dbReference type="GO" id="GO:0006508">
    <property type="term" value="P:proteolysis"/>
    <property type="evidence" value="ECO:0007669"/>
    <property type="project" value="UniProtKB-KW"/>
</dbReference>
<evidence type="ECO:0000256" key="4">
    <source>
        <dbReference type="PIRSR" id="PIRSR605754-1"/>
    </source>
</evidence>
<keyword evidence="3" id="KW-0788">Thiol protease</keyword>
<accession>A0A1H9U2U0</accession>
<feature type="transmembrane region" description="Helical" evidence="5">
    <location>
        <begin position="20"/>
        <end position="37"/>
    </location>
</feature>
<protein>
    <submittedName>
        <fullName evidence="6">Sortase A</fullName>
    </submittedName>
</protein>